<organism evidence="1 2">
    <name type="scientific">Zancudomyces culisetae</name>
    <name type="common">Gut fungus</name>
    <name type="synonym">Smittium culisetae</name>
    <dbReference type="NCBI Taxonomy" id="1213189"/>
    <lineage>
        <taxon>Eukaryota</taxon>
        <taxon>Fungi</taxon>
        <taxon>Fungi incertae sedis</taxon>
        <taxon>Zoopagomycota</taxon>
        <taxon>Kickxellomycotina</taxon>
        <taxon>Harpellomycetes</taxon>
        <taxon>Harpellales</taxon>
        <taxon>Legeriomycetaceae</taxon>
        <taxon>Zancudomyces</taxon>
    </lineage>
</organism>
<sequence>MRVSSYTLVTQLFSDTQTLLVSGHCNNHDNDQDKTSQSTFHAKVFSGYHFSGDVINSFQMKKHECYNVEQGTSAHIINSTNTSETLFSFRGNDYKGVHAQ</sequence>
<keyword evidence="2" id="KW-1185">Reference proteome</keyword>
<name>A0A1R1PSM1_ZANCU</name>
<dbReference type="Proteomes" id="UP000188320">
    <property type="component" value="Unassembled WGS sequence"/>
</dbReference>
<dbReference type="EMBL" id="LSSK01000278">
    <property type="protein sequence ID" value="OMH83958.1"/>
    <property type="molecule type" value="Genomic_DNA"/>
</dbReference>
<gene>
    <name evidence="1" type="ORF">AX774_g2536</name>
</gene>
<comment type="caution">
    <text evidence="1">The sequence shown here is derived from an EMBL/GenBank/DDBJ whole genome shotgun (WGS) entry which is preliminary data.</text>
</comment>
<evidence type="ECO:0000313" key="2">
    <source>
        <dbReference type="Proteomes" id="UP000188320"/>
    </source>
</evidence>
<accession>A0A1R1PSM1</accession>
<proteinExistence type="predicted"/>
<protein>
    <submittedName>
        <fullName evidence="1">Uncharacterized protein</fullName>
    </submittedName>
</protein>
<dbReference type="AlphaFoldDB" id="A0A1R1PSM1"/>
<reference evidence="2" key="1">
    <citation type="submission" date="2017-01" db="EMBL/GenBank/DDBJ databases">
        <authorList>
            <person name="Wang Y."/>
            <person name="White M."/>
            <person name="Kvist S."/>
            <person name="Moncalvo J.-M."/>
        </authorList>
    </citation>
    <scope>NUCLEOTIDE SEQUENCE [LARGE SCALE GENOMIC DNA]</scope>
    <source>
        <strain evidence="2">COL-18-3</strain>
    </source>
</reference>
<evidence type="ECO:0000313" key="1">
    <source>
        <dbReference type="EMBL" id="OMH83958.1"/>
    </source>
</evidence>